<dbReference type="eggNOG" id="ENOG502RYH8">
    <property type="taxonomic scope" value="Eukaryota"/>
</dbReference>
<dbReference type="KEGG" id="ngr:NAEGRDRAFT_52151"/>
<dbReference type="InParanoid" id="D2VTM5"/>
<dbReference type="GeneID" id="8850929"/>
<dbReference type="SUPFAM" id="SSF53474">
    <property type="entry name" value="alpha/beta-Hydrolases"/>
    <property type="match status" value="1"/>
</dbReference>
<dbReference type="VEuPathDB" id="AmoebaDB:NAEGRDRAFT_52151"/>
<accession>D2VTM5</accession>
<proteinExistence type="predicted"/>
<dbReference type="EMBL" id="GG738896">
    <property type="protein sequence ID" value="EFC39886.1"/>
    <property type="molecule type" value="Genomic_DNA"/>
</dbReference>
<evidence type="ECO:0000313" key="2">
    <source>
        <dbReference type="Proteomes" id="UP000006671"/>
    </source>
</evidence>
<protein>
    <submittedName>
        <fullName evidence="1">Predicted protein</fullName>
    </submittedName>
</protein>
<dbReference type="OrthoDB" id="15309at2759"/>
<evidence type="ECO:0000313" key="1">
    <source>
        <dbReference type="EMBL" id="EFC39886.1"/>
    </source>
</evidence>
<dbReference type="Proteomes" id="UP000006671">
    <property type="component" value="Unassembled WGS sequence"/>
</dbReference>
<dbReference type="AlphaFoldDB" id="D2VTM5"/>
<gene>
    <name evidence="1" type="ORF">NAEGRDRAFT_52151</name>
</gene>
<sequence length="766" mass="84100">MVSGIDTTAAVTTRTKSAVPTIPAKYFKKLQGPPSEFSLHAYPKPSEGAIQSDFYLYVEKFKKSESLKASTTHQYEWSARVAVDSSEQVDLSLLSQYVKSMRVQVLDQHGTDITSMASFVVDEESFGAFSDGENNLLPSKTLRFDANSIRRLKINQKSKQTSIGSNYIDEWIVNVFVDAPASAPTYYDDEALHLLVYNQSPLRAYTQLQSYDNQLVGENVIIETFMYDEDVTPVKAINDIPRPIRVFATATDETILSAQMEILSPSGQETSINMLDNGLLGDRMENDGIYSAALNAQEAGDYVITVSVKGVIKGNAVKNISRLINQDLVEFERSTHHVVSIVKKSLELTQNAVFSFNAPSVKTAQIADVTSQMVDVKLVAKPLDADALGKKFKAYAEVYSAGDAKSSVPIAFVSGMAIAEKCDGTECPEGLIYLPLQMSLAWVALARQQSNGVISAPFILKNVNIQDVATSNIITKADQTLPELTSCHIKLPEHTLYNARPVDINYFLNTHEGMEKFDGVITESMLFGPRPTEIATKSLTSSTQHKVLLIHGYCSGYAPFPSSDFTNAVYFSDHNANRNNDEFASMIFELGQTFDSFSMVGHSQGGLASLHLFAYYWTHADVAAASKKTLAGETRRIIQSVGSPYRGSGLAGVLASIGKVVGIGCGKQTDLTYDGASKWLSSIPVAARQALYYSYTQYKDWSWCSLPANAVLKLPNDGTCEKSRASVDGANHYDSKKGWCHTNKMKYKGQCEDSERNAVLNKYAQL</sequence>
<keyword evidence="2" id="KW-1185">Reference proteome</keyword>
<reference evidence="1 2" key="1">
    <citation type="journal article" date="2010" name="Cell">
        <title>The genome of Naegleria gruberi illuminates early eukaryotic versatility.</title>
        <authorList>
            <person name="Fritz-Laylin L.K."/>
            <person name="Prochnik S.E."/>
            <person name="Ginger M.L."/>
            <person name="Dacks J.B."/>
            <person name="Carpenter M.L."/>
            <person name="Field M.C."/>
            <person name="Kuo A."/>
            <person name="Paredez A."/>
            <person name="Chapman J."/>
            <person name="Pham J."/>
            <person name="Shu S."/>
            <person name="Neupane R."/>
            <person name="Cipriano M."/>
            <person name="Mancuso J."/>
            <person name="Tu H."/>
            <person name="Salamov A."/>
            <person name="Lindquist E."/>
            <person name="Shapiro H."/>
            <person name="Lucas S."/>
            <person name="Grigoriev I.V."/>
            <person name="Cande W.Z."/>
            <person name="Fulton C."/>
            <person name="Rokhsar D.S."/>
            <person name="Dawson S.C."/>
        </authorList>
    </citation>
    <scope>NUCLEOTIDE SEQUENCE [LARGE SCALE GENOMIC DNA]</scope>
    <source>
        <strain evidence="1 2">NEG-M</strain>
    </source>
</reference>
<dbReference type="NCBIfam" id="NF041940">
    <property type="entry name" value="choice_anch_X"/>
    <property type="match status" value="1"/>
</dbReference>
<organism evidence="2">
    <name type="scientific">Naegleria gruberi</name>
    <name type="common">Amoeba</name>
    <dbReference type="NCBI Taxonomy" id="5762"/>
    <lineage>
        <taxon>Eukaryota</taxon>
        <taxon>Discoba</taxon>
        <taxon>Heterolobosea</taxon>
        <taxon>Tetramitia</taxon>
        <taxon>Eutetramitia</taxon>
        <taxon>Vahlkampfiidae</taxon>
        <taxon>Naegleria</taxon>
    </lineage>
</organism>
<dbReference type="OMA" id="YWSGLDN"/>
<dbReference type="RefSeq" id="XP_002672630.1">
    <property type="nucleotide sequence ID" value="XM_002672584.1"/>
</dbReference>
<name>D2VTM5_NAEGR</name>
<dbReference type="Gene3D" id="3.40.50.1820">
    <property type="entry name" value="alpha/beta hydrolase"/>
    <property type="match status" value="1"/>
</dbReference>
<dbReference type="InterPro" id="IPR029058">
    <property type="entry name" value="AB_hydrolase_fold"/>
</dbReference>